<organism evidence="9 10">
    <name type="scientific">Paenibacillus athensensis</name>
    <dbReference type="NCBI Taxonomy" id="1967502"/>
    <lineage>
        <taxon>Bacteria</taxon>
        <taxon>Bacillati</taxon>
        <taxon>Bacillota</taxon>
        <taxon>Bacilli</taxon>
        <taxon>Bacillales</taxon>
        <taxon>Paenibacillaceae</taxon>
        <taxon>Paenibacillus</taxon>
    </lineage>
</organism>
<evidence type="ECO:0000313" key="10">
    <source>
        <dbReference type="Proteomes" id="UP000298246"/>
    </source>
</evidence>
<dbReference type="Gene3D" id="1.10.3720.10">
    <property type="entry name" value="MetI-like"/>
    <property type="match status" value="1"/>
</dbReference>
<evidence type="ECO:0000256" key="1">
    <source>
        <dbReference type="ARBA" id="ARBA00004651"/>
    </source>
</evidence>
<dbReference type="GO" id="GO:0005886">
    <property type="term" value="C:plasma membrane"/>
    <property type="evidence" value="ECO:0007669"/>
    <property type="project" value="UniProtKB-SubCell"/>
</dbReference>
<dbReference type="PANTHER" id="PTHR30043:SF1">
    <property type="entry name" value="ABC TRANSPORT SYSTEM PERMEASE PROTEIN P69"/>
    <property type="match status" value="1"/>
</dbReference>
<feature type="transmembrane region" description="Helical" evidence="7">
    <location>
        <begin position="72"/>
        <end position="93"/>
    </location>
</feature>
<comment type="subcellular location">
    <subcellularLocation>
        <location evidence="1 7">Cell membrane</location>
        <topology evidence="1 7">Multi-pass membrane protein</topology>
    </subcellularLocation>
</comment>
<dbReference type="CDD" id="cd06261">
    <property type="entry name" value="TM_PBP2"/>
    <property type="match status" value="1"/>
</dbReference>
<dbReference type="InterPro" id="IPR035906">
    <property type="entry name" value="MetI-like_sf"/>
</dbReference>
<proteinExistence type="inferred from homology"/>
<dbReference type="NCBIfam" id="TIGR01097">
    <property type="entry name" value="PhnE"/>
    <property type="match status" value="1"/>
</dbReference>
<keyword evidence="10" id="KW-1185">Reference proteome</keyword>
<dbReference type="SUPFAM" id="SSF161098">
    <property type="entry name" value="MetI-like"/>
    <property type="match status" value="1"/>
</dbReference>
<name>A0A4Y8PXU6_9BACL</name>
<dbReference type="Pfam" id="PF00528">
    <property type="entry name" value="BPD_transp_1"/>
    <property type="match status" value="1"/>
</dbReference>
<keyword evidence="6 7" id="KW-0472">Membrane</keyword>
<dbReference type="PROSITE" id="PS50928">
    <property type="entry name" value="ABC_TM1"/>
    <property type="match status" value="1"/>
</dbReference>
<evidence type="ECO:0000256" key="6">
    <source>
        <dbReference type="ARBA" id="ARBA00023136"/>
    </source>
</evidence>
<dbReference type="InterPro" id="IPR005769">
    <property type="entry name" value="PhnE/PtxC"/>
</dbReference>
<feature type="transmembrane region" description="Helical" evidence="7">
    <location>
        <begin position="178"/>
        <end position="197"/>
    </location>
</feature>
<dbReference type="PANTHER" id="PTHR30043">
    <property type="entry name" value="PHOSPHONATES TRANSPORT SYSTEM PERMEASE PROTEIN"/>
    <property type="match status" value="1"/>
</dbReference>
<gene>
    <name evidence="9" type="ORF">B5M42_15740</name>
</gene>
<feature type="transmembrane region" description="Helical" evidence="7">
    <location>
        <begin position="203"/>
        <end position="221"/>
    </location>
</feature>
<evidence type="ECO:0000256" key="7">
    <source>
        <dbReference type="RuleBase" id="RU363032"/>
    </source>
</evidence>
<keyword evidence="4 7" id="KW-0812">Transmembrane</keyword>
<feature type="transmembrane region" description="Helical" evidence="7">
    <location>
        <begin position="123"/>
        <end position="149"/>
    </location>
</feature>
<evidence type="ECO:0000256" key="2">
    <source>
        <dbReference type="ARBA" id="ARBA00022448"/>
    </source>
</evidence>
<sequence>MKATAARRPDRIKLYLNALLVLILLVGSAYRTDASLTGLIVNADQFFVILGDMLPPHWAYVPTVLGPMLETLQMAILGTTAGALLAVPVALLASRNVSRYPALYIPARFILNLLRAMPELLYATLFVTVVGIGPLAGVLALLIFSFGIVSKLLYESIEAIDPGPLEAMTAVGANRLQWIHFGVVPQITASFISYFLYTFEVNVRASAVLGMVGAGGIGFLLERSLNQFRYDNTATIVLATFLVVLLIDYISQTIRERWL</sequence>
<evidence type="ECO:0000256" key="3">
    <source>
        <dbReference type="ARBA" id="ARBA00022475"/>
    </source>
</evidence>
<dbReference type="EMBL" id="MYFO01000021">
    <property type="protein sequence ID" value="TFE86071.1"/>
    <property type="molecule type" value="Genomic_DNA"/>
</dbReference>
<evidence type="ECO:0000256" key="5">
    <source>
        <dbReference type="ARBA" id="ARBA00022989"/>
    </source>
</evidence>
<comment type="similarity">
    <text evidence="7">Belongs to the binding-protein-dependent transport system permease family.</text>
</comment>
<evidence type="ECO:0000256" key="4">
    <source>
        <dbReference type="ARBA" id="ARBA00022692"/>
    </source>
</evidence>
<feature type="transmembrane region" description="Helical" evidence="7">
    <location>
        <begin position="233"/>
        <end position="251"/>
    </location>
</feature>
<dbReference type="GO" id="GO:0015416">
    <property type="term" value="F:ABC-type phosphonate transporter activity"/>
    <property type="evidence" value="ECO:0007669"/>
    <property type="project" value="InterPro"/>
</dbReference>
<dbReference type="OrthoDB" id="9808005at2"/>
<feature type="transmembrane region" description="Helical" evidence="7">
    <location>
        <begin position="12"/>
        <end position="30"/>
    </location>
</feature>
<dbReference type="Proteomes" id="UP000298246">
    <property type="component" value="Unassembled WGS sequence"/>
</dbReference>
<comment type="caution">
    <text evidence="9">The sequence shown here is derived from an EMBL/GenBank/DDBJ whole genome shotgun (WGS) entry which is preliminary data.</text>
</comment>
<accession>A0A4Y8PXU6</accession>
<evidence type="ECO:0000259" key="8">
    <source>
        <dbReference type="PROSITE" id="PS50928"/>
    </source>
</evidence>
<dbReference type="InterPro" id="IPR000515">
    <property type="entry name" value="MetI-like"/>
</dbReference>
<feature type="domain" description="ABC transmembrane type-1" evidence="8">
    <location>
        <begin position="68"/>
        <end position="251"/>
    </location>
</feature>
<evidence type="ECO:0000313" key="9">
    <source>
        <dbReference type="EMBL" id="TFE86071.1"/>
    </source>
</evidence>
<keyword evidence="2 7" id="KW-0813">Transport</keyword>
<keyword evidence="3" id="KW-1003">Cell membrane</keyword>
<protein>
    <submittedName>
        <fullName evidence="9">Phosphonate ABC transporter, permease protein PhnE</fullName>
    </submittedName>
</protein>
<dbReference type="AlphaFoldDB" id="A0A4Y8PXU6"/>
<keyword evidence="5 7" id="KW-1133">Transmembrane helix</keyword>
<reference evidence="9 10" key="1">
    <citation type="submission" date="2017-03" db="EMBL/GenBank/DDBJ databases">
        <title>Isolation of Levoglucosan Utilizing Bacteria.</title>
        <authorList>
            <person name="Arya A.S."/>
        </authorList>
    </citation>
    <scope>NUCLEOTIDE SEQUENCE [LARGE SCALE GENOMIC DNA]</scope>
    <source>
        <strain evidence="9 10">MEC069</strain>
    </source>
</reference>
<dbReference type="RefSeq" id="WP_134754505.1">
    <property type="nucleotide sequence ID" value="NZ_MYFO02000005.1"/>
</dbReference>